<comment type="caution">
    <text evidence="3">The sequence shown here is derived from an EMBL/GenBank/DDBJ whole genome shotgun (WGS) entry which is preliminary data.</text>
</comment>
<dbReference type="GO" id="GO:0045087">
    <property type="term" value="P:innate immune response"/>
    <property type="evidence" value="ECO:0007669"/>
    <property type="project" value="TreeGrafter"/>
</dbReference>
<keyword evidence="4" id="KW-1185">Reference proteome</keyword>
<feature type="non-terminal residue" evidence="3">
    <location>
        <position position="177"/>
    </location>
</feature>
<dbReference type="EMBL" id="QUSF01009792">
    <property type="protein sequence ID" value="RLV62211.1"/>
    <property type="molecule type" value="Genomic_DNA"/>
</dbReference>
<feature type="domain" description="ECSIT N-terminal" evidence="2">
    <location>
        <begin position="22"/>
        <end position="176"/>
    </location>
</feature>
<dbReference type="Proteomes" id="UP000276834">
    <property type="component" value="Unassembled WGS sequence"/>
</dbReference>
<evidence type="ECO:0000259" key="2">
    <source>
        <dbReference type="Pfam" id="PF06239"/>
    </source>
</evidence>
<organism evidence="3 4">
    <name type="scientific">Chloebia gouldiae</name>
    <name type="common">Gouldian finch</name>
    <name type="synonym">Erythrura gouldiae</name>
    <dbReference type="NCBI Taxonomy" id="44316"/>
    <lineage>
        <taxon>Eukaryota</taxon>
        <taxon>Metazoa</taxon>
        <taxon>Chordata</taxon>
        <taxon>Craniata</taxon>
        <taxon>Vertebrata</taxon>
        <taxon>Euteleostomi</taxon>
        <taxon>Archelosauria</taxon>
        <taxon>Archosauria</taxon>
        <taxon>Dinosauria</taxon>
        <taxon>Saurischia</taxon>
        <taxon>Theropoda</taxon>
        <taxon>Coelurosauria</taxon>
        <taxon>Aves</taxon>
        <taxon>Neognathae</taxon>
        <taxon>Neoaves</taxon>
        <taxon>Telluraves</taxon>
        <taxon>Australaves</taxon>
        <taxon>Passeriformes</taxon>
        <taxon>Passeroidea</taxon>
        <taxon>Passeridae</taxon>
        <taxon>Chloebia</taxon>
    </lineage>
</organism>
<dbReference type="PANTHER" id="PTHR13113:SF1">
    <property type="entry name" value="EVOLUTIONARILY CONSERVED SIGNALING INTERMEDIATE IN TOLL PATHWAY, MITOCHONDRIAL"/>
    <property type="match status" value="1"/>
</dbReference>
<dbReference type="PANTHER" id="PTHR13113">
    <property type="entry name" value="ECSIT EVOLUTIONARILY CONSERVED SIGNALING INTERMEDIATE IN TOLL PATHWAYS"/>
    <property type="match status" value="1"/>
</dbReference>
<dbReference type="InterPro" id="IPR046448">
    <property type="entry name" value="ECSIT_N"/>
</dbReference>
<name>A0A3L8Q4E2_CHLGU</name>
<proteinExistence type="predicted"/>
<feature type="compositionally biased region" description="Basic and acidic residues" evidence="1">
    <location>
        <begin position="1"/>
        <end position="18"/>
    </location>
</feature>
<gene>
    <name evidence="3" type="ORF">DV515_00019551</name>
</gene>
<protein>
    <recommendedName>
        <fullName evidence="2">ECSIT N-terminal domain-containing protein</fullName>
    </recommendedName>
</protein>
<feature type="non-terminal residue" evidence="3">
    <location>
        <position position="1"/>
    </location>
</feature>
<sequence>SHREDTHGGDGDPGERGDPGAAFSAALRELERSPPGRGGRLALVEAALAALPALGAERSLAAYNALLRLLPRGAWVPRGAVQRLLFPFPRQQECGLRLLECMERHGVMPDAETRFLLLGVFGPRSRPLRKLQRMQFWLPRLRHLDPHPLPPRLPPGLAAARLGLQRIAAEPGATVTL</sequence>
<dbReference type="AlphaFoldDB" id="A0A3L8Q4E2"/>
<accession>A0A3L8Q4E2</accession>
<dbReference type="GO" id="GO:0007178">
    <property type="term" value="P:cell surface receptor protein serine/threonine kinase signaling pathway"/>
    <property type="evidence" value="ECO:0007669"/>
    <property type="project" value="TreeGrafter"/>
</dbReference>
<evidence type="ECO:0000256" key="1">
    <source>
        <dbReference type="SAM" id="MobiDB-lite"/>
    </source>
</evidence>
<evidence type="ECO:0000313" key="3">
    <source>
        <dbReference type="EMBL" id="RLV62211.1"/>
    </source>
</evidence>
<feature type="region of interest" description="Disordered" evidence="1">
    <location>
        <begin position="1"/>
        <end position="24"/>
    </location>
</feature>
<dbReference type="GO" id="GO:0005739">
    <property type="term" value="C:mitochondrion"/>
    <property type="evidence" value="ECO:0007669"/>
    <property type="project" value="TreeGrafter"/>
</dbReference>
<evidence type="ECO:0000313" key="4">
    <source>
        <dbReference type="Proteomes" id="UP000276834"/>
    </source>
</evidence>
<dbReference type="InterPro" id="IPR010418">
    <property type="entry name" value="ECSIT"/>
</dbReference>
<reference evidence="3 4" key="1">
    <citation type="journal article" date="2018" name="Proc. R. Soc. B">
        <title>A non-coding region near Follistatin controls head colour polymorphism in the Gouldian finch.</title>
        <authorList>
            <person name="Toomey M.B."/>
            <person name="Marques C.I."/>
            <person name="Andrade P."/>
            <person name="Araujo P.M."/>
            <person name="Sabatino S."/>
            <person name="Gazda M.A."/>
            <person name="Afonso S."/>
            <person name="Lopes R.J."/>
            <person name="Corbo J.C."/>
            <person name="Carneiro M."/>
        </authorList>
    </citation>
    <scope>NUCLEOTIDE SEQUENCE [LARGE SCALE GENOMIC DNA]</scope>
    <source>
        <strain evidence="3">Red01</strain>
        <tissue evidence="3">Muscle</tissue>
    </source>
</reference>
<dbReference type="OrthoDB" id="9217969at2759"/>
<dbReference type="Pfam" id="PF06239">
    <property type="entry name" value="ECSIT_N"/>
    <property type="match status" value="1"/>
</dbReference>